<name>A0A643BLM9_BALPH</name>
<dbReference type="PROSITE" id="PS50004">
    <property type="entry name" value="C2"/>
    <property type="match status" value="1"/>
</dbReference>
<dbReference type="InterPro" id="IPR031139">
    <property type="entry name" value="RPGRIP1_fam"/>
</dbReference>
<proteinExistence type="inferred from homology"/>
<dbReference type="InterPro" id="IPR000008">
    <property type="entry name" value="C2_dom"/>
</dbReference>
<dbReference type="Pfam" id="PF11618">
    <property type="entry name" value="C2-C2_1"/>
    <property type="match status" value="1"/>
</dbReference>
<feature type="region of interest" description="Disordered" evidence="7">
    <location>
        <begin position="866"/>
        <end position="946"/>
    </location>
</feature>
<evidence type="ECO:0000256" key="2">
    <source>
        <dbReference type="ARBA" id="ARBA00006042"/>
    </source>
</evidence>
<feature type="region of interest" description="Disordered" evidence="7">
    <location>
        <begin position="42"/>
        <end position="83"/>
    </location>
</feature>
<evidence type="ECO:0000256" key="1">
    <source>
        <dbReference type="ARBA" id="ARBA00004138"/>
    </source>
</evidence>
<keyword evidence="5" id="KW-0966">Cell projection</keyword>
<keyword evidence="4" id="KW-0969">Cilium</keyword>
<evidence type="ECO:0000256" key="3">
    <source>
        <dbReference type="ARBA" id="ARBA00023054"/>
    </source>
</evidence>
<feature type="compositionally biased region" description="Basic and acidic residues" evidence="7">
    <location>
        <begin position="138"/>
        <end position="155"/>
    </location>
</feature>
<dbReference type="Gene3D" id="2.60.40.150">
    <property type="entry name" value="C2 domain"/>
    <property type="match status" value="2"/>
</dbReference>
<dbReference type="FunFam" id="2.60.40.150:FF:000075">
    <property type="entry name" value="protein fantom isoform X1"/>
    <property type="match status" value="1"/>
</dbReference>
<evidence type="ECO:0000259" key="8">
    <source>
        <dbReference type="PROSITE" id="PS50004"/>
    </source>
</evidence>
<comment type="subcellular location">
    <subcellularLocation>
        <location evidence="1">Cell projection</location>
        <location evidence="1">Cilium</location>
    </subcellularLocation>
</comment>
<dbReference type="InterPro" id="IPR021656">
    <property type="entry name" value="C2-C2_1"/>
</dbReference>
<sequence length="1026" mass="117508">MTREELEDSLFRLREEHMLVKELFWKQQDEIKRMRTALLRSAAAGRDRKAEVAAAEQLSGPAGRRRNAGWRQRPPKHLRPPLHGLQLQFQRVGPPAPRCTQPRVHAGHRQLHTAGAAGAEKPKRESRDRLSYTAPPTFKEHLTNEKARGEVSSEPSEHIISFNKVIIMIKLTGLCMPNSAHIMTSDTMQVEEPPKSSEKMWSKDENFAQRSSLECAQKATELRASIKENIQLIQLKKLLHERNTSLAVTKAQLTEVQAAYETLLQKNEGILGTAHDALLSQVNELRAELKEESKKAVSLKSQLEDVSILQITLKEERVEDLEKERKLLNDNYDKLLENMLESSNQPHWSSEQGEQLQQKVSQLQDQLDAELEEKRKVLLQLSREEAQNKDLKLEVTNLLQKHKQEVEDLRNKDTISQSPDWQSEPATYPALFQETTQIEPCEPKNQEEKKLSQMFKTILELEKTRDMLIMQRKINVCYQVQEKMEELEAMMTKADNENKDHKEKLERLNQLLDLKNKRIKQLEEQLKDVAYGTRQLSLCLKPLPDHGDEDKVDISPRHQSENLFELHIHQAFLTPAALAQAGDTQPTTFCTYSFYDFETHCTPLAVGLQPLYDFTSQYVVEADSLFLHYLQGTSAQLHLHQAIASEHHTLAAGWICFNRVLETVERVHGSATLTGAGGEVFGVLEYWMRLRFPIRSSLQAYNKRKKAQAYLSANVLGAWEAQEDEPRSETRKHQNELRVEVIRCCGLQSRWVGAQPSPYAMYRFFTFSDHDTAVIPASNNPYFRDQARFPVLVTSDLDQYLRQEALSVYVFDDEDSEPGSYLGRVQVPLLPLAQNKSIKGDFNLTDPGGKPNGSVQVQLDWKSCYLPPESFPKPEAPSEEKDTKDSLDTSTEEEEASFPPQDQMVSIEIPIEAGQYQAKRKPPQVGERKEREQQVTGYSRRKHGKRTGIQGKNRMEYLSRNILNGNTLQQVNYTEWKFSGLKISTEDGLKNQQKEEEMTSSHSARILKEALHPVNGIVFLKPDFPM</sequence>
<dbReference type="SUPFAM" id="SSF49562">
    <property type="entry name" value="C2 domain (Calcium/lipid-binding domain, CaLB)"/>
    <property type="match status" value="2"/>
</dbReference>
<dbReference type="GO" id="GO:1905515">
    <property type="term" value="P:non-motile cilium assembly"/>
    <property type="evidence" value="ECO:0007669"/>
    <property type="project" value="TreeGrafter"/>
</dbReference>
<protein>
    <recommendedName>
        <fullName evidence="8">C2 domain-containing protein</fullName>
    </recommendedName>
</protein>
<evidence type="ECO:0000313" key="10">
    <source>
        <dbReference type="Proteomes" id="UP000437017"/>
    </source>
</evidence>
<keyword evidence="3 6" id="KW-0175">Coiled coil</keyword>
<dbReference type="Pfam" id="PF00168">
    <property type="entry name" value="C2"/>
    <property type="match status" value="1"/>
</dbReference>
<dbReference type="GO" id="GO:0005856">
    <property type="term" value="C:cytoskeleton"/>
    <property type="evidence" value="ECO:0007669"/>
    <property type="project" value="UniProtKB-ARBA"/>
</dbReference>
<accession>A0A643BLM9</accession>
<feature type="coiled-coil region" evidence="6">
    <location>
        <begin position="275"/>
        <end position="412"/>
    </location>
</feature>
<evidence type="ECO:0000313" key="9">
    <source>
        <dbReference type="EMBL" id="KAB0388545.1"/>
    </source>
</evidence>
<dbReference type="Proteomes" id="UP000437017">
    <property type="component" value="Unassembled WGS sequence"/>
</dbReference>
<dbReference type="FunFam" id="2.60.40.150:FF:000073">
    <property type="entry name" value="protein fantom isoform X1"/>
    <property type="match status" value="1"/>
</dbReference>
<dbReference type="OrthoDB" id="2133912at2759"/>
<comment type="similarity">
    <text evidence="2">Belongs to the RPGRIP1 family.</text>
</comment>
<feature type="compositionally biased region" description="Basic and acidic residues" evidence="7">
    <location>
        <begin position="120"/>
        <end position="130"/>
    </location>
</feature>
<evidence type="ECO:0000256" key="7">
    <source>
        <dbReference type="SAM" id="MobiDB-lite"/>
    </source>
</evidence>
<dbReference type="GO" id="GO:0046548">
    <property type="term" value="P:retinal rod cell development"/>
    <property type="evidence" value="ECO:0007669"/>
    <property type="project" value="TreeGrafter"/>
</dbReference>
<dbReference type="PANTHER" id="PTHR14240">
    <property type="entry name" value="RETINITIS PIGMENTOSA GTPASE REGULATOR-INTERACTING PROTEIN"/>
    <property type="match status" value="1"/>
</dbReference>
<dbReference type="SMART" id="SM00239">
    <property type="entry name" value="C2"/>
    <property type="match status" value="1"/>
</dbReference>
<organism evidence="9 10">
    <name type="scientific">Balaenoptera physalus</name>
    <name type="common">Fin whale</name>
    <name type="synonym">Balaena physalus</name>
    <dbReference type="NCBI Taxonomy" id="9770"/>
    <lineage>
        <taxon>Eukaryota</taxon>
        <taxon>Metazoa</taxon>
        <taxon>Chordata</taxon>
        <taxon>Craniata</taxon>
        <taxon>Vertebrata</taxon>
        <taxon>Euteleostomi</taxon>
        <taxon>Mammalia</taxon>
        <taxon>Eutheria</taxon>
        <taxon>Laurasiatheria</taxon>
        <taxon>Artiodactyla</taxon>
        <taxon>Whippomorpha</taxon>
        <taxon>Cetacea</taxon>
        <taxon>Mysticeti</taxon>
        <taxon>Balaenopteridae</taxon>
        <taxon>Balaenoptera</taxon>
    </lineage>
</organism>
<dbReference type="AlphaFoldDB" id="A0A643BLM9"/>
<evidence type="ECO:0000256" key="5">
    <source>
        <dbReference type="ARBA" id="ARBA00023273"/>
    </source>
</evidence>
<keyword evidence="10" id="KW-1185">Reference proteome</keyword>
<feature type="compositionally biased region" description="Basic and acidic residues" evidence="7">
    <location>
        <begin position="876"/>
        <end position="887"/>
    </location>
</feature>
<feature type="region of interest" description="Disordered" evidence="7">
    <location>
        <begin position="113"/>
        <end position="155"/>
    </location>
</feature>
<reference evidence="9 10" key="1">
    <citation type="journal article" date="2019" name="PLoS ONE">
        <title>Genomic analyses reveal an absence of contemporary introgressive admixture between fin whales and blue whales, despite known hybrids.</title>
        <authorList>
            <person name="Westbury M.V."/>
            <person name="Petersen B."/>
            <person name="Lorenzen E.D."/>
        </authorList>
    </citation>
    <scope>NUCLEOTIDE SEQUENCE [LARGE SCALE GENOMIC DNA]</scope>
    <source>
        <strain evidence="9">FinWhale-01</strain>
    </source>
</reference>
<evidence type="ECO:0000256" key="4">
    <source>
        <dbReference type="ARBA" id="ARBA00023069"/>
    </source>
</evidence>
<dbReference type="CDD" id="cd00030">
    <property type="entry name" value="C2"/>
    <property type="match status" value="1"/>
</dbReference>
<feature type="compositionally biased region" description="Basic residues" evidence="7">
    <location>
        <begin position="63"/>
        <end position="80"/>
    </location>
</feature>
<dbReference type="PANTHER" id="PTHR14240:SF3">
    <property type="entry name" value="X-LINKED RETINITIS PIGMENTOSA GTPASE REGULATOR-INTERACTING PROTEIN 1"/>
    <property type="match status" value="1"/>
</dbReference>
<feature type="coiled-coil region" evidence="6">
    <location>
        <begin position="444"/>
        <end position="525"/>
    </location>
</feature>
<dbReference type="GO" id="GO:0032391">
    <property type="term" value="C:photoreceptor connecting cilium"/>
    <property type="evidence" value="ECO:0007669"/>
    <property type="project" value="TreeGrafter"/>
</dbReference>
<feature type="domain" description="C2" evidence="8">
    <location>
        <begin position="715"/>
        <end position="842"/>
    </location>
</feature>
<evidence type="ECO:0000256" key="6">
    <source>
        <dbReference type="SAM" id="Coils"/>
    </source>
</evidence>
<gene>
    <name evidence="9" type="ORF">E2I00_018844</name>
</gene>
<dbReference type="GO" id="GO:0005737">
    <property type="term" value="C:cytoplasm"/>
    <property type="evidence" value="ECO:0007669"/>
    <property type="project" value="UniProtKB-ARBA"/>
</dbReference>
<dbReference type="EMBL" id="SGJD01019105">
    <property type="protein sequence ID" value="KAB0388545.1"/>
    <property type="molecule type" value="Genomic_DNA"/>
</dbReference>
<comment type="caution">
    <text evidence="9">The sequence shown here is derived from an EMBL/GenBank/DDBJ whole genome shotgun (WGS) entry which is preliminary data.</text>
</comment>
<dbReference type="InterPro" id="IPR035892">
    <property type="entry name" value="C2_domain_sf"/>
</dbReference>